<dbReference type="SMART" id="SM00342">
    <property type="entry name" value="HTH_ARAC"/>
    <property type="match status" value="1"/>
</dbReference>
<dbReference type="InterPro" id="IPR018060">
    <property type="entry name" value="HTH_AraC"/>
</dbReference>
<accession>A0AAF0CGR2</accession>
<dbReference type="InterPro" id="IPR050204">
    <property type="entry name" value="AraC_XylS_family_regulators"/>
</dbReference>
<dbReference type="PROSITE" id="PS01124">
    <property type="entry name" value="HTH_ARAC_FAMILY_2"/>
    <property type="match status" value="1"/>
</dbReference>
<protein>
    <submittedName>
        <fullName evidence="5">AraC family transcriptional regulator</fullName>
    </submittedName>
</protein>
<evidence type="ECO:0000313" key="6">
    <source>
        <dbReference type="Proteomes" id="UP001214043"/>
    </source>
</evidence>
<dbReference type="KEGG" id="hfl:PUV54_06055"/>
<keyword evidence="2" id="KW-0238">DNA-binding</keyword>
<dbReference type="Pfam" id="PF12833">
    <property type="entry name" value="HTH_18"/>
    <property type="match status" value="1"/>
</dbReference>
<dbReference type="InterPro" id="IPR020449">
    <property type="entry name" value="Tscrpt_reg_AraC-type_HTH"/>
</dbReference>
<dbReference type="AlphaFoldDB" id="A0AAF0CGR2"/>
<sequence>MGFIGSSLATAKTEKFQYGLWTADQVGEDVTAHGHEEAHLMWVMNGAFTTGAEGECKSHQDTIVYNPPETFHTDKIETPGALFFSVTIEPELCQREDDFLLPVAPWKVSNEKTRSRLRRLLSACVIDTENDQLIAESSGYELLSTLSVSDVLQRTPPRWLKRVCDLLRDEAHSSLDEISREAGVHPTHLIRTFRAFLDCTPGEYARSWRLLSVARMLTEQRTPICEIAAVFGYSDQSHMTKQFRRSFGVTPAEFRARTNSF</sequence>
<keyword evidence="6" id="KW-1185">Reference proteome</keyword>
<dbReference type="PANTHER" id="PTHR46796">
    <property type="entry name" value="HTH-TYPE TRANSCRIPTIONAL ACTIVATOR RHAS-RELATED"/>
    <property type="match status" value="1"/>
</dbReference>
<feature type="domain" description="HTH araC/xylS-type" evidence="4">
    <location>
        <begin position="157"/>
        <end position="257"/>
    </location>
</feature>
<reference evidence="5" key="1">
    <citation type="submission" date="2023-02" db="EMBL/GenBank/DDBJ databases">
        <title>Genome sequence of Hyphococcus flavus.</title>
        <authorList>
            <person name="Rong J.-C."/>
            <person name="Zhao Q."/>
            <person name="Yi M."/>
            <person name="Wu J.-Y."/>
        </authorList>
    </citation>
    <scope>NUCLEOTIDE SEQUENCE</scope>
    <source>
        <strain evidence="5">MCCC 1K03223</strain>
    </source>
</reference>
<gene>
    <name evidence="5" type="ORF">PUV54_06055</name>
</gene>
<dbReference type="PRINTS" id="PR00032">
    <property type="entry name" value="HTHARAC"/>
</dbReference>
<evidence type="ECO:0000256" key="1">
    <source>
        <dbReference type="ARBA" id="ARBA00023015"/>
    </source>
</evidence>
<dbReference type="RefSeq" id="WP_274494700.1">
    <property type="nucleotide sequence ID" value="NZ_CP118166.1"/>
</dbReference>
<dbReference type="GO" id="GO:0043565">
    <property type="term" value="F:sequence-specific DNA binding"/>
    <property type="evidence" value="ECO:0007669"/>
    <property type="project" value="InterPro"/>
</dbReference>
<evidence type="ECO:0000256" key="3">
    <source>
        <dbReference type="ARBA" id="ARBA00023163"/>
    </source>
</evidence>
<keyword evidence="1" id="KW-0805">Transcription regulation</keyword>
<dbReference type="Gene3D" id="1.10.10.60">
    <property type="entry name" value="Homeodomain-like"/>
    <property type="match status" value="2"/>
</dbReference>
<dbReference type="GO" id="GO:0003700">
    <property type="term" value="F:DNA-binding transcription factor activity"/>
    <property type="evidence" value="ECO:0007669"/>
    <property type="project" value="InterPro"/>
</dbReference>
<dbReference type="PANTHER" id="PTHR46796:SF12">
    <property type="entry name" value="HTH-TYPE DNA-BINDING TRANSCRIPTIONAL ACTIVATOR EUTR"/>
    <property type="match status" value="1"/>
</dbReference>
<keyword evidence="3" id="KW-0804">Transcription</keyword>
<organism evidence="5 6">
    <name type="scientific">Hyphococcus flavus</name>
    <dbReference type="NCBI Taxonomy" id="1866326"/>
    <lineage>
        <taxon>Bacteria</taxon>
        <taxon>Pseudomonadati</taxon>
        <taxon>Pseudomonadota</taxon>
        <taxon>Alphaproteobacteria</taxon>
        <taxon>Parvularculales</taxon>
        <taxon>Parvularculaceae</taxon>
        <taxon>Hyphococcus</taxon>
    </lineage>
</organism>
<evidence type="ECO:0000313" key="5">
    <source>
        <dbReference type="EMBL" id="WDI32759.1"/>
    </source>
</evidence>
<proteinExistence type="predicted"/>
<evidence type="ECO:0000256" key="2">
    <source>
        <dbReference type="ARBA" id="ARBA00023125"/>
    </source>
</evidence>
<dbReference type="SUPFAM" id="SSF46689">
    <property type="entry name" value="Homeodomain-like"/>
    <property type="match status" value="2"/>
</dbReference>
<name>A0AAF0CGR2_9PROT</name>
<evidence type="ECO:0000259" key="4">
    <source>
        <dbReference type="PROSITE" id="PS01124"/>
    </source>
</evidence>
<dbReference type="EMBL" id="CP118166">
    <property type="protein sequence ID" value="WDI32759.1"/>
    <property type="molecule type" value="Genomic_DNA"/>
</dbReference>
<dbReference type="InterPro" id="IPR009057">
    <property type="entry name" value="Homeodomain-like_sf"/>
</dbReference>
<dbReference type="Proteomes" id="UP001214043">
    <property type="component" value="Chromosome"/>
</dbReference>